<dbReference type="GO" id="GO:0015628">
    <property type="term" value="P:protein secretion by the type II secretion system"/>
    <property type="evidence" value="ECO:0007669"/>
    <property type="project" value="InterPro"/>
</dbReference>
<dbReference type="PANTHER" id="PTHR30093">
    <property type="entry name" value="GENERAL SECRETION PATHWAY PROTEIN G"/>
    <property type="match status" value="1"/>
</dbReference>
<name>A0A517YTF5_9BACT</name>
<evidence type="ECO:0008006" key="4">
    <source>
        <dbReference type="Google" id="ProtNLM"/>
    </source>
</evidence>
<dbReference type="GO" id="GO:0015627">
    <property type="term" value="C:type II protein secretion system complex"/>
    <property type="evidence" value="ECO:0007669"/>
    <property type="project" value="InterPro"/>
</dbReference>
<dbReference type="PRINTS" id="PR00813">
    <property type="entry name" value="BCTERIALGSPG"/>
</dbReference>
<dbReference type="PANTHER" id="PTHR30093:SF2">
    <property type="entry name" value="TYPE II SECRETION SYSTEM PROTEIN H"/>
    <property type="match status" value="1"/>
</dbReference>
<sequence length="271" mass="30195">MKTKKAFTLIELLVVISIISLLIGILLPALGAARKTASKLSCMSQMRQIGTANQIFAVDHDDFLVKHWENRGPLDADPSGYGGDASWGYEFPFQSWDYILSQVVSNKSIFKCPDEDGEVMYSSWVGDWAGPNFADAHIHASYRLNMGHHADTRKGMRVSDFKNPSSSMVIAEGLNAEDPERYLAQWVSDMKSRVGELVVDNTAFNRHGGGTTESIKDGISNYVFVDGHAESMAWGVSWDRLGGTDSKPETIWRMEYEDSRYNNGQPLTNQN</sequence>
<dbReference type="KEGG" id="pcor:KS4_15580"/>
<reference evidence="2 3" key="1">
    <citation type="submission" date="2019-02" db="EMBL/GenBank/DDBJ databases">
        <title>Deep-cultivation of Planctomycetes and their phenomic and genomic characterization uncovers novel biology.</title>
        <authorList>
            <person name="Wiegand S."/>
            <person name="Jogler M."/>
            <person name="Boedeker C."/>
            <person name="Pinto D."/>
            <person name="Vollmers J."/>
            <person name="Rivas-Marin E."/>
            <person name="Kohn T."/>
            <person name="Peeters S.H."/>
            <person name="Heuer A."/>
            <person name="Rast P."/>
            <person name="Oberbeckmann S."/>
            <person name="Bunk B."/>
            <person name="Jeske O."/>
            <person name="Meyerdierks A."/>
            <person name="Storesund J.E."/>
            <person name="Kallscheuer N."/>
            <person name="Luecker S."/>
            <person name="Lage O.M."/>
            <person name="Pohl T."/>
            <person name="Merkel B.J."/>
            <person name="Hornburger P."/>
            <person name="Mueller R.-W."/>
            <person name="Bruemmer F."/>
            <person name="Labrenz M."/>
            <person name="Spormann A.M."/>
            <person name="Op den Camp H."/>
            <person name="Overmann J."/>
            <person name="Amann R."/>
            <person name="Jetten M.S.M."/>
            <person name="Mascher T."/>
            <person name="Medema M.H."/>
            <person name="Devos D.P."/>
            <person name="Kaster A.-K."/>
            <person name="Ovreas L."/>
            <person name="Rohde M."/>
            <person name="Galperin M.Y."/>
            <person name="Jogler C."/>
        </authorList>
    </citation>
    <scope>NUCLEOTIDE SEQUENCE [LARGE SCALE GENOMIC DNA]</scope>
    <source>
        <strain evidence="2 3">KS4</strain>
    </source>
</reference>
<dbReference type="Proteomes" id="UP000317369">
    <property type="component" value="Chromosome"/>
</dbReference>
<dbReference type="EMBL" id="CP036425">
    <property type="protein sequence ID" value="QDU33508.1"/>
    <property type="molecule type" value="Genomic_DNA"/>
</dbReference>
<dbReference type="OrthoDB" id="248923at2"/>
<evidence type="ECO:0000313" key="2">
    <source>
        <dbReference type="EMBL" id="QDU33508.1"/>
    </source>
</evidence>
<dbReference type="SUPFAM" id="SSF54523">
    <property type="entry name" value="Pili subunits"/>
    <property type="match status" value="1"/>
</dbReference>
<evidence type="ECO:0000256" key="1">
    <source>
        <dbReference type="ARBA" id="ARBA00022481"/>
    </source>
</evidence>
<dbReference type="InterPro" id="IPR000983">
    <property type="entry name" value="Bac_GSPG_pilin"/>
</dbReference>
<dbReference type="Pfam" id="PF07963">
    <property type="entry name" value="N_methyl"/>
    <property type="match status" value="1"/>
</dbReference>
<dbReference type="RefSeq" id="WP_145076602.1">
    <property type="nucleotide sequence ID" value="NZ_CP036425.1"/>
</dbReference>
<accession>A0A517YTF5</accession>
<dbReference type="NCBIfam" id="TIGR02532">
    <property type="entry name" value="IV_pilin_GFxxxE"/>
    <property type="match status" value="1"/>
</dbReference>
<keyword evidence="1" id="KW-0488">Methylation</keyword>
<keyword evidence="3" id="KW-1185">Reference proteome</keyword>
<dbReference type="InterPro" id="IPR012902">
    <property type="entry name" value="N_methyl_site"/>
</dbReference>
<gene>
    <name evidence="2" type="ORF">KS4_15580</name>
</gene>
<dbReference type="Gene3D" id="3.30.700.10">
    <property type="entry name" value="Glycoprotein, Type 4 Pilin"/>
    <property type="match status" value="1"/>
</dbReference>
<proteinExistence type="predicted"/>
<evidence type="ECO:0000313" key="3">
    <source>
        <dbReference type="Proteomes" id="UP000317369"/>
    </source>
</evidence>
<dbReference type="InterPro" id="IPR045584">
    <property type="entry name" value="Pilin-like"/>
</dbReference>
<protein>
    <recommendedName>
        <fullName evidence="4">Prepilin-type N-terminal cleavage/methylation domain-containing protein</fullName>
    </recommendedName>
</protein>
<organism evidence="2 3">
    <name type="scientific">Poriferisphaera corsica</name>
    <dbReference type="NCBI Taxonomy" id="2528020"/>
    <lineage>
        <taxon>Bacteria</taxon>
        <taxon>Pseudomonadati</taxon>
        <taxon>Planctomycetota</taxon>
        <taxon>Phycisphaerae</taxon>
        <taxon>Phycisphaerales</taxon>
        <taxon>Phycisphaeraceae</taxon>
        <taxon>Poriferisphaera</taxon>
    </lineage>
</organism>
<dbReference type="AlphaFoldDB" id="A0A517YTF5"/>